<reference evidence="3 4" key="1">
    <citation type="submission" date="2018-06" db="EMBL/GenBank/DDBJ databases">
        <title>Mucibacter soli gen. nov., sp. nov., a new member of the family Chitinophagaceae producing mucin.</title>
        <authorList>
            <person name="Kim M.-K."/>
            <person name="Park S."/>
            <person name="Kim T.-S."/>
            <person name="Joung Y."/>
            <person name="Han J.-H."/>
            <person name="Kim S.B."/>
        </authorList>
    </citation>
    <scope>NUCLEOTIDE SEQUENCE [LARGE SCALE GENOMIC DNA]</scope>
    <source>
        <strain evidence="3 4">R1-15</strain>
    </source>
</reference>
<evidence type="ECO:0000259" key="2">
    <source>
        <dbReference type="Pfam" id="PF05193"/>
    </source>
</evidence>
<accession>A0A2W2ABL1</accession>
<evidence type="ECO:0000259" key="1">
    <source>
        <dbReference type="Pfam" id="PF00675"/>
    </source>
</evidence>
<dbReference type="PANTHER" id="PTHR11851">
    <property type="entry name" value="METALLOPROTEASE"/>
    <property type="match status" value="1"/>
</dbReference>
<dbReference type="Proteomes" id="UP000248745">
    <property type="component" value="Unassembled WGS sequence"/>
</dbReference>
<dbReference type="Gene3D" id="3.30.830.10">
    <property type="entry name" value="Metalloenzyme, LuxS/M16 peptidase-like"/>
    <property type="match status" value="2"/>
</dbReference>
<feature type="domain" description="Peptidase M16 N-terminal" evidence="1">
    <location>
        <begin position="47"/>
        <end position="144"/>
    </location>
</feature>
<dbReference type="Pfam" id="PF00675">
    <property type="entry name" value="Peptidase_M16"/>
    <property type="match status" value="1"/>
</dbReference>
<evidence type="ECO:0000313" key="4">
    <source>
        <dbReference type="Proteomes" id="UP000248745"/>
    </source>
</evidence>
<dbReference type="InterPro" id="IPR050361">
    <property type="entry name" value="MPP/UQCRC_Complex"/>
</dbReference>
<dbReference type="InterPro" id="IPR007863">
    <property type="entry name" value="Peptidase_M16_C"/>
</dbReference>
<keyword evidence="4" id="KW-1185">Reference proteome</keyword>
<dbReference type="InterPro" id="IPR011249">
    <property type="entry name" value="Metalloenz_LuxS/M16"/>
</dbReference>
<protein>
    <submittedName>
        <fullName evidence="3">Insulinase family protein</fullName>
    </submittedName>
</protein>
<name>A0A2W2ABL1_9BACT</name>
<dbReference type="PANTHER" id="PTHR11851:SF224">
    <property type="entry name" value="PROCESSING PROTEASE"/>
    <property type="match status" value="1"/>
</dbReference>
<dbReference type="InterPro" id="IPR011765">
    <property type="entry name" value="Pept_M16_N"/>
</dbReference>
<dbReference type="EMBL" id="QKTW01000016">
    <property type="protein sequence ID" value="PZF72805.1"/>
    <property type="molecule type" value="Genomic_DNA"/>
</dbReference>
<dbReference type="RefSeq" id="WP_110998839.1">
    <property type="nucleotide sequence ID" value="NZ_QKTW01000016.1"/>
</dbReference>
<comment type="caution">
    <text evidence="3">The sequence shown here is derived from an EMBL/GenBank/DDBJ whole genome shotgun (WGS) entry which is preliminary data.</text>
</comment>
<dbReference type="SUPFAM" id="SSF63411">
    <property type="entry name" value="LuxS/MPP-like metallohydrolase"/>
    <property type="match status" value="2"/>
</dbReference>
<dbReference type="GO" id="GO:0046872">
    <property type="term" value="F:metal ion binding"/>
    <property type="evidence" value="ECO:0007669"/>
    <property type="project" value="InterPro"/>
</dbReference>
<dbReference type="AlphaFoldDB" id="A0A2W2ABL1"/>
<evidence type="ECO:0000313" key="3">
    <source>
        <dbReference type="EMBL" id="PZF72805.1"/>
    </source>
</evidence>
<gene>
    <name evidence="3" type="ORF">DN068_10335</name>
</gene>
<dbReference type="Pfam" id="PF05193">
    <property type="entry name" value="Peptidase_M16_C"/>
    <property type="match status" value="1"/>
</dbReference>
<organism evidence="3 4">
    <name type="scientific">Taibaiella soli</name>
    <dbReference type="NCBI Taxonomy" id="1649169"/>
    <lineage>
        <taxon>Bacteria</taxon>
        <taxon>Pseudomonadati</taxon>
        <taxon>Bacteroidota</taxon>
        <taxon>Chitinophagia</taxon>
        <taxon>Chitinophagales</taxon>
        <taxon>Chitinophagaceae</taxon>
        <taxon>Taibaiella</taxon>
    </lineage>
</organism>
<dbReference type="OrthoDB" id="9811314at2"/>
<sequence length="427" mass="48621">MSLDRVTPPAIHDAIEFDYVLPPINQEQLANGLPIHWLNAGVQEVVEINWVFPAGIWHESKECVANATAGLLKNGTSKYTAHQINETIEFYGASLKVHAGNDFSTITIHSLNKHLPQLLPVILEIITDAVFPEQELTIYKQNTIQRLLVNLRQSEFVANQQIDAFLFGMNHPYGRYTRKENIEALTREDLLSFYKMHFALANMQIFMAGRVDSNTVKMVDEVFGKCEVTTSTIVPATFDMNPNTEKKHHIINDENGVQGAIRIARTFPNRHHPDFAPMVVLNTLFGGYFGSRLMSNIREDKGYTYGIYSSLSPMINGGAITIHTEAGRDVLEAAVKEIYHEMDLLCNELADDEELLLVKNYLLGNLLGDLDGPFSILQRWRMLILNDLDETHFNNNIRIYKSITVEELRELARKYLNKDHFYELVVI</sequence>
<proteinExistence type="predicted"/>
<feature type="domain" description="Peptidase M16 C-terminal" evidence="2">
    <location>
        <begin position="185"/>
        <end position="360"/>
    </location>
</feature>